<reference evidence="1 2" key="1">
    <citation type="journal article" date="2013" name="Genome Announc.">
        <title>Draft Genome Sequence of Arcticibacter svalbardensis Strain MN12-7T, a Member of the Family Sphingobacteriaceae Isolated from an Arctic Soil Sample.</title>
        <authorList>
            <person name="Shivaji S."/>
            <person name="Ara S."/>
            <person name="Prasad S."/>
            <person name="Manasa B.P."/>
            <person name="Begum Z."/>
            <person name="Singh A."/>
            <person name="Kumar Pinnaka A."/>
        </authorList>
    </citation>
    <scope>NUCLEOTIDE SEQUENCE [LARGE SCALE GENOMIC DNA]</scope>
    <source>
        <strain evidence="1 2">MN12-7</strain>
    </source>
</reference>
<accession>R9GUZ2</accession>
<evidence type="ECO:0000313" key="2">
    <source>
        <dbReference type="Proteomes" id="UP000014174"/>
    </source>
</evidence>
<evidence type="ECO:0000313" key="1">
    <source>
        <dbReference type="EMBL" id="EOR95345.1"/>
    </source>
</evidence>
<dbReference type="AlphaFoldDB" id="R9GUZ2"/>
<protein>
    <submittedName>
        <fullName evidence="1">Uncharacterized protein</fullName>
    </submittedName>
</protein>
<sequence>MEVFEIWKLAMKALPTALSAEFSKPKISLTKDKDSGTIHWYFKNILMGNKLVIFPQVTHNLIPLVEQFASGNQTQNQKTFLMTRIVYPKIGEKLIEAGINFIDASGNMFIDQNGVYLMRLGAKEIETKKRRPKAGCLENQG</sequence>
<organism evidence="1 2">
    <name type="scientific">Arcticibacter svalbardensis MN12-7</name>
    <dbReference type="NCBI Taxonomy" id="1150600"/>
    <lineage>
        <taxon>Bacteria</taxon>
        <taxon>Pseudomonadati</taxon>
        <taxon>Bacteroidota</taxon>
        <taxon>Sphingobacteriia</taxon>
        <taxon>Sphingobacteriales</taxon>
        <taxon>Sphingobacteriaceae</taxon>
        <taxon>Arcticibacter</taxon>
    </lineage>
</organism>
<comment type="caution">
    <text evidence="1">The sequence shown here is derived from an EMBL/GenBank/DDBJ whole genome shotgun (WGS) entry which is preliminary data.</text>
</comment>
<dbReference type="EMBL" id="AQPN01000054">
    <property type="protein sequence ID" value="EOR95345.1"/>
    <property type="molecule type" value="Genomic_DNA"/>
</dbReference>
<dbReference type="OrthoDB" id="593981at2"/>
<gene>
    <name evidence="1" type="ORF">ADIARSV_1457</name>
</gene>
<keyword evidence="2" id="KW-1185">Reference proteome</keyword>
<dbReference type="RefSeq" id="WP_016194693.1">
    <property type="nucleotide sequence ID" value="NZ_AQPN01000054.1"/>
</dbReference>
<proteinExistence type="predicted"/>
<dbReference type="STRING" id="1150600.ADIARSV_1457"/>
<name>R9GUZ2_9SPHI</name>
<dbReference type="Proteomes" id="UP000014174">
    <property type="component" value="Unassembled WGS sequence"/>
</dbReference>